<reference evidence="1 2" key="1">
    <citation type="journal article" date="2016" name="Mol. Biol. Evol.">
        <title>Comparative Genomics of Early-Diverging Mushroom-Forming Fungi Provides Insights into the Origins of Lignocellulose Decay Capabilities.</title>
        <authorList>
            <person name="Nagy L.G."/>
            <person name="Riley R."/>
            <person name="Tritt A."/>
            <person name="Adam C."/>
            <person name="Daum C."/>
            <person name="Floudas D."/>
            <person name="Sun H."/>
            <person name="Yadav J.S."/>
            <person name="Pangilinan J."/>
            <person name="Larsson K.H."/>
            <person name="Matsuura K."/>
            <person name="Barry K."/>
            <person name="Labutti K."/>
            <person name="Kuo R."/>
            <person name="Ohm R.A."/>
            <person name="Bhattacharya S.S."/>
            <person name="Shirouzu T."/>
            <person name="Yoshinaga Y."/>
            <person name="Martin F.M."/>
            <person name="Grigoriev I.V."/>
            <person name="Hibbett D.S."/>
        </authorList>
    </citation>
    <scope>NUCLEOTIDE SEQUENCE [LARGE SCALE GENOMIC DNA]</scope>
    <source>
        <strain evidence="1 2">HHB12029</strain>
    </source>
</reference>
<dbReference type="InParanoid" id="A0A165ICS2"/>
<evidence type="ECO:0000313" key="1">
    <source>
        <dbReference type="EMBL" id="KZV93223.1"/>
    </source>
</evidence>
<dbReference type="EMBL" id="KV425993">
    <property type="protein sequence ID" value="KZV93223.1"/>
    <property type="molecule type" value="Genomic_DNA"/>
</dbReference>
<dbReference type="AlphaFoldDB" id="A0A165ICS2"/>
<protein>
    <recommendedName>
        <fullName evidence="3">F-box domain-containing protein</fullName>
    </recommendedName>
</protein>
<sequence>MLSRISDDIVAEVVQWCSGDVLHSLACTSRTSYSSAVRHLWRSLNITRTDLNLEPLLDVLRKPIIANAVRAVKIYRSARLSPQMPIARVLLELPNLHDFTLECHNFLALLVRDADALSHFGRLRLTTLRLTQSWSEDVDMLLGHIDTIETLSIGVSNAVYPHDTPGLWGLLLRSQQTLKCLDISWDPLHRSLAFLPREATWPRLIDFGGPWDVSLIRPFPNIRRLRGVQPDTRIAAFLEATTAPIIDVLNVSPGHGDYTFSAVNKELIGLAMNLYEVTDYSDASHVNAMTLRTNSLISRTIRADTLSSFVVEIHSRAAIRFVTNVIASCTHLRYLGVAPLTKELSREFFDSLEQASVSLPLIYVGLDCLWPFDTIRARAARAIALAKQFPSVKFIELKTVDATSTDGFIELAHFRVQRDSEGLPTCRGEVFSPADALCIYDMLATNPARLLDIEMFR</sequence>
<keyword evidence="2" id="KW-1185">Reference proteome</keyword>
<proteinExistence type="predicted"/>
<organism evidence="1 2">
    <name type="scientific">Exidia glandulosa HHB12029</name>
    <dbReference type="NCBI Taxonomy" id="1314781"/>
    <lineage>
        <taxon>Eukaryota</taxon>
        <taxon>Fungi</taxon>
        <taxon>Dikarya</taxon>
        <taxon>Basidiomycota</taxon>
        <taxon>Agaricomycotina</taxon>
        <taxon>Agaricomycetes</taxon>
        <taxon>Auriculariales</taxon>
        <taxon>Exidiaceae</taxon>
        <taxon>Exidia</taxon>
    </lineage>
</organism>
<accession>A0A165ICS2</accession>
<dbReference type="Proteomes" id="UP000077266">
    <property type="component" value="Unassembled WGS sequence"/>
</dbReference>
<gene>
    <name evidence="1" type="ORF">EXIGLDRAFT_835863</name>
</gene>
<evidence type="ECO:0000313" key="2">
    <source>
        <dbReference type="Proteomes" id="UP000077266"/>
    </source>
</evidence>
<name>A0A165ICS2_EXIGL</name>
<evidence type="ECO:0008006" key="3">
    <source>
        <dbReference type="Google" id="ProtNLM"/>
    </source>
</evidence>